<keyword evidence="7 9" id="KW-1133">Transmembrane helix</keyword>
<reference evidence="11 12" key="1">
    <citation type="submission" date="2024-03" db="EMBL/GenBank/DDBJ databases">
        <authorList>
            <person name="Gkanogiannis A."/>
            <person name="Becerra Lopez-Lavalle L."/>
        </authorList>
    </citation>
    <scope>NUCLEOTIDE SEQUENCE [LARGE SCALE GENOMIC DNA]</scope>
</reference>
<keyword evidence="3 9" id="KW-0813">Transport</keyword>
<evidence type="ECO:0000313" key="12">
    <source>
        <dbReference type="Proteomes" id="UP001642487"/>
    </source>
</evidence>
<dbReference type="Proteomes" id="UP001642487">
    <property type="component" value="Chromosome 5"/>
</dbReference>
<dbReference type="Pfam" id="PF03083">
    <property type="entry name" value="MtN3_slv"/>
    <property type="match status" value="2"/>
</dbReference>
<dbReference type="Gene3D" id="1.20.1280.290">
    <property type="match status" value="2"/>
</dbReference>
<evidence type="ECO:0000256" key="3">
    <source>
        <dbReference type="ARBA" id="ARBA00022448"/>
    </source>
</evidence>
<accession>A0ABP0YSJ8</accession>
<feature type="transmembrane region" description="Helical" evidence="9">
    <location>
        <begin position="71"/>
        <end position="94"/>
    </location>
</feature>
<evidence type="ECO:0000256" key="6">
    <source>
        <dbReference type="ARBA" id="ARBA00022737"/>
    </source>
</evidence>
<evidence type="ECO:0000256" key="8">
    <source>
        <dbReference type="ARBA" id="ARBA00023136"/>
    </source>
</evidence>
<feature type="transmembrane region" description="Helical" evidence="9">
    <location>
        <begin position="192"/>
        <end position="213"/>
    </location>
</feature>
<keyword evidence="5 9" id="KW-0812">Transmembrane</keyword>
<evidence type="ECO:0000313" key="10">
    <source>
        <dbReference type="EMBL" id="CAK9322582.1"/>
    </source>
</evidence>
<keyword evidence="6" id="KW-0677">Repeat</keyword>
<evidence type="ECO:0000256" key="4">
    <source>
        <dbReference type="ARBA" id="ARBA00022597"/>
    </source>
</evidence>
<protein>
    <recommendedName>
        <fullName evidence="9">Bidirectional sugar transporter SWEET</fullName>
    </recommendedName>
</protein>
<dbReference type="PANTHER" id="PTHR10791:SF236">
    <property type="entry name" value="BIDIRECTIONAL SUGAR TRANSPORTER SWEET8"/>
    <property type="match status" value="1"/>
</dbReference>
<evidence type="ECO:0000256" key="5">
    <source>
        <dbReference type="ARBA" id="ARBA00022692"/>
    </source>
</evidence>
<keyword evidence="12" id="KW-1185">Reference proteome</keyword>
<evidence type="ECO:0000313" key="11">
    <source>
        <dbReference type="EMBL" id="CAK9322585.1"/>
    </source>
</evidence>
<organism evidence="11 12">
    <name type="scientific">Citrullus colocynthis</name>
    <name type="common">colocynth</name>
    <dbReference type="NCBI Taxonomy" id="252529"/>
    <lineage>
        <taxon>Eukaryota</taxon>
        <taxon>Viridiplantae</taxon>
        <taxon>Streptophyta</taxon>
        <taxon>Embryophyta</taxon>
        <taxon>Tracheophyta</taxon>
        <taxon>Spermatophyta</taxon>
        <taxon>Magnoliopsida</taxon>
        <taxon>eudicotyledons</taxon>
        <taxon>Gunneridae</taxon>
        <taxon>Pentapetalae</taxon>
        <taxon>rosids</taxon>
        <taxon>fabids</taxon>
        <taxon>Cucurbitales</taxon>
        <taxon>Cucurbitaceae</taxon>
        <taxon>Benincaseae</taxon>
        <taxon>Citrullus</taxon>
    </lineage>
</organism>
<evidence type="ECO:0000256" key="9">
    <source>
        <dbReference type="RuleBase" id="RU910715"/>
    </source>
</evidence>
<feature type="transmembrane region" description="Helical" evidence="9">
    <location>
        <begin position="106"/>
        <end position="126"/>
    </location>
</feature>
<feature type="transmembrane region" description="Helical" evidence="9">
    <location>
        <begin position="46"/>
        <end position="65"/>
    </location>
</feature>
<keyword evidence="4 9" id="KW-0762">Sugar transport</keyword>
<proteinExistence type="inferred from homology"/>
<dbReference type="PANTHER" id="PTHR10791">
    <property type="entry name" value="RAG1-ACTIVATING PROTEIN 1"/>
    <property type="match status" value="1"/>
</dbReference>
<dbReference type="EMBL" id="OZ021739">
    <property type="protein sequence ID" value="CAK9322585.1"/>
    <property type="molecule type" value="Genomic_DNA"/>
</dbReference>
<comment type="similarity">
    <text evidence="2 9">Belongs to the SWEET sugar transporter family.</text>
</comment>
<comment type="function">
    <text evidence="9">Mediates both low-affinity uptake and efflux of sugar across the membrane.</text>
</comment>
<dbReference type="InterPro" id="IPR047664">
    <property type="entry name" value="SWEET"/>
</dbReference>
<feature type="transmembrane region" description="Helical" evidence="9">
    <location>
        <begin position="164"/>
        <end position="186"/>
    </location>
</feature>
<evidence type="ECO:0000256" key="2">
    <source>
        <dbReference type="ARBA" id="ARBA00007809"/>
    </source>
</evidence>
<feature type="transmembrane region" description="Helical" evidence="9">
    <location>
        <begin position="132"/>
        <end position="152"/>
    </location>
</feature>
<dbReference type="EMBL" id="OZ021739">
    <property type="protein sequence ID" value="CAK9322582.1"/>
    <property type="molecule type" value="Genomic_DNA"/>
</dbReference>
<dbReference type="InterPro" id="IPR004316">
    <property type="entry name" value="SWEET_rpt"/>
</dbReference>
<feature type="transmembrane region" description="Helical" evidence="9">
    <location>
        <begin position="12"/>
        <end position="34"/>
    </location>
</feature>
<name>A0ABP0YSJ8_9ROSI</name>
<evidence type="ECO:0000256" key="1">
    <source>
        <dbReference type="ARBA" id="ARBA00004127"/>
    </source>
</evidence>
<keyword evidence="8 9" id="KW-0472">Membrane</keyword>
<gene>
    <name evidence="10" type="ORF">CITCOLO1_LOCUS14733</name>
    <name evidence="11" type="ORF">CITCOLO1_LOCUS14736</name>
</gene>
<evidence type="ECO:0000256" key="7">
    <source>
        <dbReference type="ARBA" id="ARBA00022989"/>
    </source>
</evidence>
<sequence>MVTATVARNIVGIIGNVISFGLFFSPVTTFYKIIKNKSVEEFKPDPYIATVLNCMFWIFYGMPFVHPDSVLVVTINGIGLVIELVYLAIFVFFADNKGRKKVGICLLIEVVFVGIIVAITMLALHGTKNRSLMVGIICDIFNIMMYISPLTIMKKVITTKSVKYMPFPLSLTNFLNGCVWTAYALIKFDLYILISNGVGAISGFLQVILYAYYSLMGSKEDDEISAKEPKKIQLSNLKGPSNV</sequence>
<comment type="subcellular location">
    <subcellularLocation>
        <location evidence="9">Cell membrane</location>
        <topology evidence="9">Multi-pass membrane protein</topology>
    </subcellularLocation>
    <subcellularLocation>
        <location evidence="1">Endomembrane system</location>
        <topology evidence="1">Multi-pass membrane protein</topology>
    </subcellularLocation>
</comment>